<feature type="compositionally biased region" description="Polar residues" evidence="1">
    <location>
        <begin position="238"/>
        <end position="252"/>
    </location>
</feature>
<reference evidence="4 5" key="1">
    <citation type="submission" date="2019-05" db="EMBL/GenBank/DDBJ databases">
        <title>Emergence of the Ug99 lineage of the wheat stem rust pathogen through somatic hybridization.</title>
        <authorList>
            <person name="Li F."/>
            <person name="Upadhyaya N.M."/>
            <person name="Sperschneider J."/>
            <person name="Matny O."/>
            <person name="Nguyen-Phuc H."/>
            <person name="Mago R."/>
            <person name="Raley C."/>
            <person name="Miller M.E."/>
            <person name="Silverstein K.A.T."/>
            <person name="Henningsen E."/>
            <person name="Hirsch C.D."/>
            <person name="Visser B."/>
            <person name="Pretorius Z.A."/>
            <person name="Steffenson B.J."/>
            <person name="Schwessinger B."/>
            <person name="Dodds P.N."/>
            <person name="Figueroa M."/>
        </authorList>
    </citation>
    <scope>NUCLEOTIDE SEQUENCE [LARGE SCALE GENOMIC DNA]</scope>
    <source>
        <strain evidence="3">21-0</strain>
        <strain evidence="2 5">Ug99</strain>
    </source>
</reference>
<comment type="caution">
    <text evidence="2">The sequence shown here is derived from an EMBL/GenBank/DDBJ whole genome shotgun (WGS) entry which is preliminary data.</text>
</comment>
<dbReference type="Proteomes" id="UP000325313">
    <property type="component" value="Unassembled WGS sequence"/>
</dbReference>
<gene>
    <name evidence="3" type="ORF">PGT21_002298</name>
    <name evidence="2" type="ORF">PGTUg99_003689</name>
</gene>
<dbReference type="OrthoDB" id="2506484at2759"/>
<evidence type="ECO:0000313" key="4">
    <source>
        <dbReference type="Proteomes" id="UP000324748"/>
    </source>
</evidence>
<evidence type="ECO:0000256" key="1">
    <source>
        <dbReference type="SAM" id="MobiDB-lite"/>
    </source>
</evidence>
<evidence type="ECO:0000313" key="3">
    <source>
        <dbReference type="EMBL" id="KAA1071289.1"/>
    </source>
</evidence>
<organism evidence="2 5">
    <name type="scientific">Puccinia graminis f. sp. tritici</name>
    <dbReference type="NCBI Taxonomy" id="56615"/>
    <lineage>
        <taxon>Eukaryota</taxon>
        <taxon>Fungi</taxon>
        <taxon>Dikarya</taxon>
        <taxon>Basidiomycota</taxon>
        <taxon>Pucciniomycotina</taxon>
        <taxon>Pucciniomycetes</taxon>
        <taxon>Pucciniales</taxon>
        <taxon>Pucciniaceae</taxon>
        <taxon>Puccinia</taxon>
    </lineage>
</organism>
<feature type="region of interest" description="Disordered" evidence="1">
    <location>
        <begin position="238"/>
        <end position="371"/>
    </location>
</feature>
<protein>
    <submittedName>
        <fullName evidence="2">Uncharacterized protein</fullName>
    </submittedName>
</protein>
<proteinExistence type="predicted"/>
<evidence type="ECO:0000313" key="2">
    <source>
        <dbReference type="EMBL" id="KAA1070013.1"/>
    </source>
</evidence>
<keyword evidence="4" id="KW-1185">Reference proteome</keyword>
<dbReference type="Proteomes" id="UP000324748">
    <property type="component" value="Unassembled WGS sequence"/>
</dbReference>
<dbReference type="EMBL" id="VSWC01000170">
    <property type="protein sequence ID" value="KAA1071289.1"/>
    <property type="molecule type" value="Genomic_DNA"/>
</dbReference>
<sequence>MSNSRRISHPMYSMGPFDIIELGPTTLKDHNNFGQFNYRSSVVLEEKTTGKHYNHEILLSGYGSRSTAPIRDRVYILGGRFVKNPEEPKNEADNKAECTGYTFFYDQALTLCIGRTEQYRTKVASLLMSKVGVFGFGVITNRQEVKVDGPNNSVQNDLHVSVKHTDYHTASKEVMEFQANYIVHGNRLLGHTFNLFQVGREALIVGYISGHDDDAEVWQVTVLLVSISAGGQTTTVNLMSTPSASDSGQQPLPNLKRIGARKNSTPANKNPAIPFQVGPTPENQKGKQRANSPHSVFPIPSTSSAVHPSPKPDNKDESEEGKCSDDDNDDHFTNTYPTNEKNNKRQGGPGPNSPSRSGILAEAQKKLKGRA</sequence>
<accession>A0A5B0M1F6</accession>
<feature type="compositionally biased region" description="Basic and acidic residues" evidence="1">
    <location>
        <begin position="310"/>
        <end position="325"/>
    </location>
</feature>
<feature type="compositionally biased region" description="Polar residues" evidence="1">
    <location>
        <begin position="289"/>
        <end position="306"/>
    </location>
</feature>
<evidence type="ECO:0000313" key="5">
    <source>
        <dbReference type="Proteomes" id="UP000325313"/>
    </source>
</evidence>
<dbReference type="AlphaFoldDB" id="A0A5B0M1F6"/>
<dbReference type="EMBL" id="VDEP01000488">
    <property type="protein sequence ID" value="KAA1070013.1"/>
    <property type="molecule type" value="Genomic_DNA"/>
</dbReference>
<name>A0A5B0M1F6_PUCGR</name>